<evidence type="ECO:0000256" key="1">
    <source>
        <dbReference type="ARBA" id="ARBA00038178"/>
    </source>
</evidence>
<accession>A0AAD5ME11</accession>
<dbReference type="PANTHER" id="PTHR31017">
    <property type="entry name" value="LATE SECRETORY PATHWAY PROTEIN AVL9-RELATED"/>
    <property type="match status" value="1"/>
</dbReference>
<feature type="region of interest" description="Disordered" evidence="2">
    <location>
        <begin position="474"/>
        <end position="497"/>
    </location>
</feature>
<feature type="compositionally biased region" description="Polar residues" evidence="2">
    <location>
        <begin position="480"/>
        <end position="491"/>
    </location>
</feature>
<evidence type="ECO:0000256" key="2">
    <source>
        <dbReference type="SAM" id="MobiDB-lite"/>
    </source>
</evidence>
<dbReference type="InterPro" id="IPR051731">
    <property type="entry name" value="DENND11/AVL9_GEFs"/>
</dbReference>
<sequence>MQQILHVVVVGFHHKKGCQVEFSYPKLDGNGEGGLSDEWINLPSLALPDGAHNVNDDVIFFILPSNDRKGESVFGISCYRQIPSEELLSKGDDITRSTVQKSVCVLSRIPLYGALRTKLQVITRAYFAERDFTKVEVLSQMYRNLCDMFNDGAVDDHAASIDISVQDLFIRFRHRTLVLFKLLLLEKKVIFNVYPAQLLGTTMVALVSLFPKLLEEGLRYCSVPSCSDSKQTTESTMKHTEDAKDPAEITIPSSSTILDEEPIMEKDGYGFPLSIFTNGNLFHPYVSLSYLDMIRSKSVRGFMVGATNALFVTKRDLIDAIVTVDDQDCGQIEFLNGNLKRELALTSADLRFGDYLLKNIEENRRSTAMFEGNDEWLRMQMREYLLSMGASSRSDLTLAVADFGVPFINSWRFTRNYQVWMAGPHDDLSGIVPGHAFSGETGNKVRQGVSNWFRGGVSNAEEVTEEFTGTSRVVDDDISSEQSNSRTSLSWLSPPDREQITNKVKGLSTWLRGGVRDEGIEATVQDQSSPKDSTT</sequence>
<evidence type="ECO:0000313" key="5">
    <source>
        <dbReference type="Proteomes" id="UP001196413"/>
    </source>
</evidence>
<protein>
    <recommendedName>
        <fullName evidence="3">UDENN domain-containing protein</fullName>
    </recommendedName>
</protein>
<dbReference type="EMBL" id="JAHQIW010002308">
    <property type="protein sequence ID" value="KAJ1355043.1"/>
    <property type="molecule type" value="Genomic_DNA"/>
</dbReference>
<organism evidence="4 5">
    <name type="scientific">Parelaphostrongylus tenuis</name>
    <name type="common">Meningeal worm</name>
    <dbReference type="NCBI Taxonomy" id="148309"/>
    <lineage>
        <taxon>Eukaryota</taxon>
        <taxon>Metazoa</taxon>
        <taxon>Ecdysozoa</taxon>
        <taxon>Nematoda</taxon>
        <taxon>Chromadorea</taxon>
        <taxon>Rhabditida</taxon>
        <taxon>Rhabditina</taxon>
        <taxon>Rhabditomorpha</taxon>
        <taxon>Strongyloidea</taxon>
        <taxon>Metastrongylidae</taxon>
        <taxon>Parelaphostrongylus</taxon>
    </lineage>
</organism>
<dbReference type="Pfam" id="PF09794">
    <property type="entry name" value="Avl9"/>
    <property type="match status" value="1"/>
</dbReference>
<reference evidence="4" key="1">
    <citation type="submission" date="2021-06" db="EMBL/GenBank/DDBJ databases">
        <title>Parelaphostrongylus tenuis whole genome reference sequence.</title>
        <authorList>
            <person name="Garwood T.J."/>
            <person name="Larsen P.A."/>
            <person name="Fountain-Jones N.M."/>
            <person name="Garbe J.R."/>
            <person name="Macchietto M.G."/>
            <person name="Kania S.A."/>
            <person name="Gerhold R.W."/>
            <person name="Richards J.E."/>
            <person name="Wolf T.M."/>
        </authorList>
    </citation>
    <scope>NUCLEOTIDE SEQUENCE</scope>
    <source>
        <strain evidence="4">MNPRO001-30</strain>
        <tissue evidence="4">Meninges</tissue>
    </source>
</reference>
<dbReference type="PROSITE" id="PS50211">
    <property type="entry name" value="DENN"/>
    <property type="match status" value="1"/>
</dbReference>
<feature type="domain" description="UDENN" evidence="3">
    <location>
        <begin position="5"/>
        <end position="418"/>
    </location>
</feature>
<evidence type="ECO:0000313" key="4">
    <source>
        <dbReference type="EMBL" id="KAJ1355043.1"/>
    </source>
</evidence>
<dbReference type="PANTHER" id="PTHR31017:SF1">
    <property type="entry name" value="LATE SECRETORY PATHWAY PROTEIN AVL9 HOMOLOG"/>
    <property type="match status" value="1"/>
</dbReference>
<dbReference type="InterPro" id="IPR018307">
    <property type="entry name" value="ABL9/DENND6_dom"/>
</dbReference>
<keyword evidence="5" id="KW-1185">Reference proteome</keyword>
<comment type="caution">
    <text evidence="4">The sequence shown here is derived from an EMBL/GenBank/DDBJ whole genome shotgun (WGS) entry which is preliminary data.</text>
</comment>
<gene>
    <name evidence="4" type="ORF">KIN20_012165</name>
</gene>
<proteinExistence type="inferred from homology"/>
<dbReference type="AlphaFoldDB" id="A0AAD5ME11"/>
<name>A0AAD5ME11_PARTN</name>
<comment type="similarity">
    <text evidence="1">Belongs to the AVL9 family.</text>
</comment>
<evidence type="ECO:0000259" key="3">
    <source>
        <dbReference type="PROSITE" id="PS50211"/>
    </source>
</evidence>
<dbReference type="InterPro" id="IPR037516">
    <property type="entry name" value="Tripartite_DENN"/>
</dbReference>
<dbReference type="GO" id="GO:0005737">
    <property type="term" value="C:cytoplasm"/>
    <property type="evidence" value="ECO:0007669"/>
    <property type="project" value="TreeGrafter"/>
</dbReference>
<dbReference type="Proteomes" id="UP001196413">
    <property type="component" value="Unassembled WGS sequence"/>
</dbReference>